<dbReference type="Gene3D" id="2.80.10.50">
    <property type="match status" value="3"/>
</dbReference>
<feature type="region of interest" description="Disordered" evidence="1">
    <location>
        <begin position="50"/>
        <end position="90"/>
    </location>
</feature>
<sequence>MGRTGVRRRLRVGWRSGWLTSLATSRCWPVLAVGVVLALTANLLTQVPASAAPKPKPAGQSQKPVPTRKVKPRAAAKAQTDGRGITRLGNSVLPKAGSATVAVSGRKAKVGELPVVVSPLAPVSVEDEQRAIRQPELTPTSVTMRVLNRKATKAAGVSGALLSVSRADGARGPGKVRLAVDYARFANAYGGDYAGRLRLVALPACALTTPADAQCRVPRDLAAVRAGTTLTADVTLAGAEGASVLALTAGSSSAGGTFQSTNMSQAYSWAAGNQSGSFTYSYPLPIPPAGVGPQPNLALTYDSGRVDGQTSTQNGQTSWVGEGWDLQIGYVERSYRPCSQDGLQNVNDLCAFSPHNATLVFAGKASPLVRDNTTGTWRAASDDGLRIEKFDSTNWPYNINNGDNDNEFWRVTTQDGVQYYFGVSKRYSNDNESTNSVQTVPVIGNNPGEPCPNGCSQAYRWNLDYVVDPHNNSMTYGYTKQQGTYAGAATSTTYDIAAQLDYIDYGDRVGNEHAQRAPMRVEFDVAERCNAEPCLNADGTPIRDKYPDTPWDLYCEVGLPCGNFSPNFLTTKRLAAIRTMVLDESVPPQWRTVDEWKLTHTYPDTYEANTSPHLWLQSIEHTGHGVDGATKTELKMEFGGTRLANRVDSNPSAGVPQYMHYRLTSATNGSGGNTLIEYTNLPEGGVACDPTWAPIPDNNPYLCFPQRHHTDNPDPNKAGGFAWFNKYLVNRVTQRDLTGGSPDEITTYKYVNTASSDSALWAHDVNESVELLYRSWSVWRGYSSVTATKATASAQTINRNIYHRGMDGDGKTTGDGTGVAWYEREAALLTPIGTPGLDGAISGQGGKCLDIKLRGTANGTLVHMWDCYDTWSQVWQWQPDGHIKNPYSGKCLDIADYNTANGATVQIWDCVAGNWNQKWQPQPNGSLKNPNSTKCLDIYNFSAANGTKVQTWSCGGNWNQVFQPQANQSLLNPQANRCIDVANSATVNGTVIQARRCNGAANEVWQVQTDGKLKNPNSTRCLDIKGPSTTTGSLIHLWDCYATWSQVWEQQPDGSLKNPQSNKCLDASPDATGSANGQLVLYDCDATRITQKWTNRFNDADGLNGFLRESIDLDGAQVAASTIHIPATTQTGMRPTPVTGGQDLYAQRVTETSTRTRTWIAADGKWRWTEAQASYDTYGLPTDTRDLGDISTASDDTCLRAEYARNTTAYLIAFPYQTTEYAGACGSATILFQSRTYYDTSTTLGTAPTKGEKTKNQSLVKAPDTWAITEATYDPRGRPATKKDARGLTTTTAYNPTENLPLKGITVSKPISPQLNHVVKTDFDPGRALPTVAIDPNGRQTVTDYDPLGRRAAVWLPTEKKSGGDPPSMKYAYDIRSDAPSKLTTQALQTRPTATTGPVYLTSYQFLDGRMRPRNNQSMAPGGVGRIITETTYDSRGQVATETGPYYNVNAAGSALNSAAAADLPSRSVYSYDNLGRTTAEALEANGVEKWRNRHSYDGDRHTLIPASGGNSTTYYDAAGRTTRLTVNPTTGTSETTTYGYNTADELTTITDAADNITRYGYDLAGNRTSVQDPDTGSSISTYNAMGDLLSTTDARGQKISYQYDALGRPTVRWAGDVVTGTKLTTYLYDGANATNGITAATGMLTSTIRHVGNANYVVEPTGYDDRYRPTGTRWIIPQAEGDLAGTYTVNYGYDSADHLTTLTYPARAGLPSETLTTGYDTLGYATTLTGVNNYVTATGYTTTGQLASRTYGDPGAGQLIRNYSWESATGRLSTISATLPDPALPGTRKTVQDDLYTYQPAGDIASVKDRTDGQSQCYRYDGLHRLTEAFTATDDCAANPVDVAATGKQPYWDSYTFDTAGRRATDTHQTGTATTSRTYTYPAKGQPQVHGMASIAVTGSTTRTDTFAYDLAGNMRTRTVAGVKTDYTVNAEGRFDTATVTVGTGTEQTKHLYDADGTLLIRTEPTGKSLYLGGEELRLDGKIVTGTRYYSHDSAAVAVRTKDGLDWIAADHQASANLMVDPLTGALQRRWYTPYGADRAGAAGWPTDRGFLNAPANTSTKLLDVGVREYDPDTGTFIAPDPLVDPANPNSLNPFAYAHHNPITLSDPTGLAPGWMMGIAGDGELSDADKAIMVTVGTGVVVAAFCFGTGGTGCLLMAASAMVVTGIAAASAPEGQRFQAAQDGAAAAVVGVGVGALLVRTGGIIASARYRTLIAVAAAGASEDATYQALATGEVNWRQTAQAAAIAVGFYFGGKIIGKVAGKLRRGVPCDHSFAPATPVLMADGTTKAIKDVELGDKVLATDPETGAAEVKEVEQLHLNHDSELTDLTVQVEDSTPPADGGTSSAAAVLHTTQTHPFWDQTLNEWVEAGHLVVGHRLQTSDGDTVTVTKVRNYTGGADMHDLTVADIHTYYVVADATPILVHNCGREYAITKYSDKAPGMEQHHGVMDAWAKHNIPGYKSRAADSTTIQLSKANHDATKAVYRDWLEARTGRRVGAKVDWSSVSSREIFDLSERMFDAASVPQKARDAYYTAFDRYIHGLGS</sequence>
<dbReference type="InterPro" id="IPR035992">
    <property type="entry name" value="Ricin_B-like_lectins"/>
</dbReference>
<feature type="domain" description="Ricin B lectin" evidence="2">
    <location>
        <begin position="835"/>
        <end position="965"/>
    </location>
</feature>
<dbReference type="Pfam" id="PF07591">
    <property type="entry name" value="PT-HINT"/>
    <property type="match status" value="1"/>
</dbReference>
<dbReference type="InterPro" id="IPR028900">
    <property type="entry name" value="Tox-SHH_dom"/>
</dbReference>
<dbReference type="Pfam" id="PF05593">
    <property type="entry name" value="RHS_repeat"/>
    <property type="match status" value="2"/>
</dbReference>
<dbReference type="Proteomes" id="UP000246050">
    <property type="component" value="Unassembled WGS sequence"/>
</dbReference>
<evidence type="ECO:0000256" key="1">
    <source>
        <dbReference type="SAM" id="MobiDB-lite"/>
    </source>
</evidence>
<dbReference type="InterPro" id="IPR031325">
    <property type="entry name" value="RHS_repeat"/>
</dbReference>
<dbReference type="EMBL" id="QGKS01000226">
    <property type="protein sequence ID" value="PWR14570.1"/>
    <property type="molecule type" value="Genomic_DNA"/>
</dbReference>
<evidence type="ECO:0000313" key="3">
    <source>
        <dbReference type="EMBL" id="PWR14570.1"/>
    </source>
</evidence>
<reference evidence="3 4" key="1">
    <citation type="submission" date="2018-05" db="EMBL/GenBank/DDBJ databases">
        <title>Micromonosporas from Atacama Desert.</title>
        <authorList>
            <person name="Carro L."/>
            <person name="Golinska P."/>
            <person name="Klenk H.-P."/>
            <person name="Goodfellow M."/>
        </authorList>
    </citation>
    <scope>NUCLEOTIDE SEQUENCE [LARGE SCALE GENOMIC DNA]</scope>
    <source>
        <strain evidence="3 4">4G51</strain>
    </source>
</reference>
<dbReference type="InterPro" id="IPR036844">
    <property type="entry name" value="Hint_dom_sf"/>
</dbReference>
<dbReference type="InterPro" id="IPR050708">
    <property type="entry name" value="T6SS_VgrG/RHS"/>
</dbReference>
<comment type="caution">
    <text evidence="3">The sequence shown here is derived from an EMBL/GenBank/DDBJ whole genome shotgun (WGS) entry which is preliminary data.</text>
</comment>
<dbReference type="SMART" id="SM00458">
    <property type="entry name" value="RICIN"/>
    <property type="match status" value="2"/>
</dbReference>
<dbReference type="PANTHER" id="PTHR32305:SF17">
    <property type="entry name" value="TRNA NUCLEASE WAPA"/>
    <property type="match status" value="1"/>
</dbReference>
<dbReference type="InterPro" id="IPR022385">
    <property type="entry name" value="Rhs_assc_core"/>
</dbReference>
<dbReference type="NCBIfam" id="TIGR01643">
    <property type="entry name" value="YD_repeat_2x"/>
    <property type="match status" value="2"/>
</dbReference>
<dbReference type="SUPFAM" id="SSF50370">
    <property type="entry name" value="Ricin B-like lectins"/>
    <property type="match status" value="2"/>
</dbReference>
<dbReference type="SUPFAM" id="SSF51294">
    <property type="entry name" value="Hedgehog/intein (Hint) domain"/>
    <property type="match status" value="1"/>
</dbReference>
<dbReference type="CDD" id="cd00161">
    <property type="entry name" value="beta-trefoil_Ricin-like"/>
    <property type="match status" value="2"/>
</dbReference>
<evidence type="ECO:0000259" key="2">
    <source>
        <dbReference type="SMART" id="SM00458"/>
    </source>
</evidence>
<dbReference type="InterPro" id="IPR000772">
    <property type="entry name" value="Ricin_B_lectin"/>
</dbReference>
<dbReference type="Pfam" id="PF15652">
    <property type="entry name" value="Tox-SHH"/>
    <property type="match status" value="1"/>
</dbReference>
<feature type="compositionally biased region" description="Low complexity" evidence="1">
    <location>
        <begin position="50"/>
        <end position="64"/>
    </location>
</feature>
<dbReference type="InterPro" id="IPR030934">
    <property type="entry name" value="Intein_C"/>
</dbReference>
<dbReference type="Gene3D" id="2.170.16.10">
    <property type="entry name" value="Hedgehog/Intein (Hint) domain"/>
    <property type="match status" value="1"/>
</dbReference>
<dbReference type="Pfam" id="PF00652">
    <property type="entry name" value="Ricin_B_lectin"/>
    <property type="match status" value="2"/>
</dbReference>
<protein>
    <recommendedName>
        <fullName evidence="2">Ricin B lectin domain-containing protein</fullName>
    </recommendedName>
</protein>
<feature type="domain" description="Ricin B lectin" evidence="2">
    <location>
        <begin position="968"/>
        <end position="1096"/>
    </location>
</feature>
<dbReference type="PANTHER" id="PTHR32305">
    <property type="match status" value="1"/>
</dbReference>
<dbReference type="PROSITE" id="PS50231">
    <property type="entry name" value="RICIN_B_LECTIN"/>
    <property type="match status" value="2"/>
</dbReference>
<dbReference type="CDD" id="cd00081">
    <property type="entry name" value="Hint"/>
    <property type="match status" value="1"/>
</dbReference>
<organism evidence="3 4">
    <name type="scientific">Micromonospora sicca</name>
    <dbReference type="NCBI Taxonomy" id="2202420"/>
    <lineage>
        <taxon>Bacteria</taxon>
        <taxon>Bacillati</taxon>
        <taxon>Actinomycetota</taxon>
        <taxon>Actinomycetes</taxon>
        <taxon>Micromonosporales</taxon>
        <taxon>Micromonosporaceae</taxon>
        <taxon>Micromonospora</taxon>
    </lineage>
</organism>
<dbReference type="InterPro" id="IPR006530">
    <property type="entry name" value="YD"/>
</dbReference>
<accession>A0A317DK75</accession>
<dbReference type="NCBIfam" id="TIGR03696">
    <property type="entry name" value="Rhs_assc_core"/>
    <property type="match status" value="1"/>
</dbReference>
<evidence type="ECO:0000313" key="4">
    <source>
        <dbReference type="Proteomes" id="UP000246050"/>
    </source>
</evidence>
<name>A0A317DK75_9ACTN</name>
<dbReference type="PROSITE" id="PS50818">
    <property type="entry name" value="INTEIN_C_TER"/>
    <property type="match status" value="1"/>
</dbReference>
<gene>
    <name evidence="3" type="ORF">DKT69_15685</name>
</gene>
<dbReference type="Gene3D" id="2.180.10.10">
    <property type="entry name" value="RHS repeat-associated core"/>
    <property type="match status" value="2"/>
</dbReference>
<proteinExistence type="predicted"/>